<organism evidence="1 2">
    <name type="scientific">Deinococcus hohokamensis</name>
    <dbReference type="NCBI Taxonomy" id="309883"/>
    <lineage>
        <taxon>Bacteria</taxon>
        <taxon>Thermotogati</taxon>
        <taxon>Deinococcota</taxon>
        <taxon>Deinococci</taxon>
        <taxon>Deinococcales</taxon>
        <taxon>Deinococcaceae</taxon>
        <taxon>Deinococcus</taxon>
    </lineage>
</organism>
<comment type="caution">
    <text evidence="1">The sequence shown here is derived from an EMBL/GenBank/DDBJ whole genome shotgun (WGS) entry which is preliminary data.</text>
</comment>
<proteinExistence type="predicted"/>
<reference evidence="2" key="1">
    <citation type="journal article" date="2019" name="Int. J. Syst. Evol. Microbiol.">
        <title>The Global Catalogue of Microorganisms (GCM) 10K type strain sequencing project: providing services to taxonomists for standard genome sequencing and annotation.</title>
        <authorList>
            <consortium name="The Broad Institute Genomics Platform"/>
            <consortium name="The Broad Institute Genome Sequencing Center for Infectious Disease"/>
            <person name="Wu L."/>
            <person name="Ma J."/>
        </authorList>
    </citation>
    <scope>NUCLEOTIDE SEQUENCE [LARGE SCALE GENOMIC DNA]</scope>
    <source>
        <strain evidence="2">CCUG 55995</strain>
    </source>
</reference>
<gene>
    <name evidence="1" type="ORF">ACFO0D_05405</name>
</gene>
<dbReference type="RefSeq" id="WP_380060806.1">
    <property type="nucleotide sequence ID" value="NZ_JBHSEI010000002.1"/>
</dbReference>
<name>A0ABV9I795_9DEIO</name>
<keyword evidence="2" id="KW-1185">Reference proteome</keyword>
<sequence>MQLSEALGPAVWDVQENGRVLCPQSGVRLSFSQEGTRASLELDSGHRTMFDPSRGGLVMRPAVAREDELTLRAVTERDLRDDRVVAEAFSALRAFGAQAGVFIPWDWRSLNALTHIV</sequence>
<dbReference type="EMBL" id="JBHSEI010000002">
    <property type="protein sequence ID" value="MFC4637773.1"/>
    <property type="molecule type" value="Genomic_DNA"/>
</dbReference>
<accession>A0ABV9I795</accession>
<protein>
    <submittedName>
        <fullName evidence="1">Uncharacterized protein</fullName>
    </submittedName>
</protein>
<dbReference type="Proteomes" id="UP001595952">
    <property type="component" value="Unassembled WGS sequence"/>
</dbReference>
<evidence type="ECO:0000313" key="2">
    <source>
        <dbReference type="Proteomes" id="UP001595952"/>
    </source>
</evidence>
<evidence type="ECO:0000313" key="1">
    <source>
        <dbReference type="EMBL" id="MFC4637773.1"/>
    </source>
</evidence>